<evidence type="ECO:0000256" key="1">
    <source>
        <dbReference type="ARBA" id="ARBA00022448"/>
    </source>
</evidence>
<dbReference type="NCBIfam" id="NF033196">
    <property type="entry name" value="c_type_nonphoto"/>
    <property type="match status" value="1"/>
</dbReference>
<dbReference type="GO" id="GO:0030077">
    <property type="term" value="C:plasma membrane light-harvesting complex"/>
    <property type="evidence" value="ECO:0007669"/>
    <property type="project" value="InterPro"/>
</dbReference>
<dbReference type="InterPro" id="IPR036280">
    <property type="entry name" value="Multihaem_cyt_sf"/>
</dbReference>
<keyword evidence="4" id="KW-0479">Metal-binding</keyword>
<protein>
    <recommendedName>
        <fullName evidence="9">Photosynthetic reaction center cytochrome c subunit</fullName>
    </recommendedName>
</protein>
<keyword evidence="2" id="KW-0602">Photosynthesis</keyword>
<reference evidence="8" key="1">
    <citation type="submission" date="2009-10" db="EMBL/GenBank/DDBJ databases">
        <title>Diversity of trophic interactions inside an arsenic-rich microbial ecosystem.</title>
        <authorList>
            <person name="Bertin P.N."/>
            <person name="Heinrich-Salmeron A."/>
            <person name="Pelletier E."/>
            <person name="Goulhen-Chollet F."/>
            <person name="Arsene-Ploetze F."/>
            <person name="Gallien S."/>
            <person name="Calteau A."/>
            <person name="Vallenet D."/>
            <person name="Casiot C."/>
            <person name="Chane-Woon-Ming B."/>
            <person name="Giloteaux L."/>
            <person name="Barakat M."/>
            <person name="Bonnefoy V."/>
            <person name="Bruneel O."/>
            <person name="Chandler M."/>
            <person name="Cleiss J."/>
            <person name="Duran R."/>
            <person name="Elbaz-Poulichet F."/>
            <person name="Fonknechten N."/>
            <person name="Lauga B."/>
            <person name="Mornico D."/>
            <person name="Ortet P."/>
            <person name="Schaeffer C."/>
            <person name="Siguier P."/>
            <person name="Alexander Thil Smith A."/>
            <person name="Van Dorsselaer A."/>
            <person name="Weissenbach J."/>
            <person name="Medigue C."/>
            <person name="Le Paslier D."/>
        </authorList>
    </citation>
    <scope>NUCLEOTIDE SEQUENCE</scope>
</reference>
<dbReference type="AlphaFoldDB" id="E6PYT7"/>
<dbReference type="Gene3D" id="1.10.468.10">
    <property type="entry name" value="Photosynthetic Reaction Center, subunit C, domain 2"/>
    <property type="match status" value="1"/>
</dbReference>
<dbReference type="Pfam" id="PF02276">
    <property type="entry name" value="CytoC_RC"/>
    <property type="match status" value="1"/>
</dbReference>
<dbReference type="InterPro" id="IPR023119">
    <property type="entry name" value="Multihaem_cyt_PRC_cyt_su-like"/>
</dbReference>
<comment type="caution">
    <text evidence="8">The sequence shown here is derived from an EMBL/GenBank/DDBJ whole genome shotgun (WGS) entry which is preliminary data.</text>
</comment>
<evidence type="ECO:0000256" key="6">
    <source>
        <dbReference type="ARBA" id="ARBA00023004"/>
    </source>
</evidence>
<dbReference type="SUPFAM" id="SSF48695">
    <property type="entry name" value="Multiheme cytochromes"/>
    <property type="match status" value="1"/>
</dbReference>
<keyword evidence="6" id="KW-0408">Iron</keyword>
<feature type="region of interest" description="Disordered" evidence="7">
    <location>
        <begin position="36"/>
        <end position="64"/>
    </location>
</feature>
<dbReference type="InterPro" id="IPR003158">
    <property type="entry name" value="Photosyn_RC_cyt_c-su"/>
</dbReference>
<feature type="compositionally biased region" description="Low complexity" evidence="7">
    <location>
        <begin position="36"/>
        <end position="59"/>
    </location>
</feature>
<feature type="region of interest" description="Disordered" evidence="7">
    <location>
        <begin position="166"/>
        <end position="189"/>
    </location>
</feature>
<evidence type="ECO:0000256" key="4">
    <source>
        <dbReference type="ARBA" id="ARBA00022723"/>
    </source>
</evidence>
<dbReference type="GO" id="GO:0009055">
    <property type="term" value="F:electron transfer activity"/>
    <property type="evidence" value="ECO:0007669"/>
    <property type="project" value="InterPro"/>
</dbReference>
<proteinExistence type="predicted"/>
<gene>
    <name evidence="8" type="ORF">CARN3_1081</name>
</gene>
<dbReference type="GO" id="GO:0020037">
    <property type="term" value="F:heme binding"/>
    <property type="evidence" value="ECO:0007669"/>
    <property type="project" value="InterPro"/>
</dbReference>
<evidence type="ECO:0000256" key="3">
    <source>
        <dbReference type="ARBA" id="ARBA00022617"/>
    </source>
</evidence>
<keyword evidence="3" id="KW-0349">Heme</keyword>
<keyword evidence="5" id="KW-0249">Electron transport</keyword>
<evidence type="ECO:0008006" key="9">
    <source>
        <dbReference type="Google" id="ProtNLM"/>
    </source>
</evidence>
<dbReference type="EMBL" id="CABN01000089">
    <property type="protein sequence ID" value="CBI00096.1"/>
    <property type="molecule type" value="Genomic_DNA"/>
</dbReference>
<evidence type="ECO:0000256" key="2">
    <source>
        <dbReference type="ARBA" id="ARBA00022531"/>
    </source>
</evidence>
<dbReference type="GO" id="GO:0019684">
    <property type="term" value="P:photosynthesis, light reaction"/>
    <property type="evidence" value="ECO:0007669"/>
    <property type="project" value="InterPro"/>
</dbReference>
<organism evidence="8">
    <name type="scientific">mine drainage metagenome</name>
    <dbReference type="NCBI Taxonomy" id="410659"/>
    <lineage>
        <taxon>unclassified sequences</taxon>
        <taxon>metagenomes</taxon>
        <taxon>ecological metagenomes</taxon>
    </lineage>
</organism>
<evidence type="ECO:0000313" key="8">
    <source>
        <dbReference type="EMBL" id="CBI00096.1"/>
    </source>
</evidence>
<accession>E6PYT7</accession>
<name>E6PYT7_9ZZZZ</name>
<keyword evidence="1" id="KW-0813">Transport</keyword>
<evidence type="ECO:0000256" key="7">
    <source>
        <dbReference type="SAM" id="MobiDB-lite"/>
    </source>
</evidence>
<sequence length="189" mass="20150">MTAAFRLTLAAFTTVAVASIALISTYSPVLATRNPQAPATQAPATGTPATGIPGSAPASQPQHNFPAPTNLQVLPKDLTGEQVHDIMEKWEGELGSGCRTCHAVDPKNVGPNGRPRLNFADDSKEEKRTARVMYEMTENINTNYIAKVPNSDQGVSCGTCHRGHLGPEEFTPPARHEDHDHPPAPPAGR</sequence>
<dbReference type="GO" id="GO:0005506">
    <property type="term" value="F:iron ion binding"/>
    <property type="evidence" value="ECO:0007669"/>
    <property type="project" value="InterPro"/>
</dbReference>
<evidence type="ECO:0000256" key="5">
    <source>
        <dbReference type="ARBA" id="ARBA00022982"/>
    </source>
</evidence>